<gene>
    <name evidence="1" type="ORF">DM484_04205</name>
</gene>
<dbReference type="Proteomes" id="UP000249396">
    <property type="component" value="Unassembled WGS sequence"/>
</dbReference>
<proteinExistence type="predicted"/>
<accession>A0A2W4RVL3</accession>
<dbReference type="EMBL" id="QJPH01000185">
    <property type="protein sequence ID" value="PZN83518.1"/>
    <property type="molecule type" value="Genomic_DNA"/>
</dbReference>
<name>A0A2W4RVL3_9GAMM</name>
<protein>
    <recommendedName>
        <fullName evidence="3">Class I SAM-dependent methyltransferase</fullName>
    </recommendedName>
</protein>
<dbReference type="InterPro" id="IPR029063">
    <property type="entry name" value="SAM-dependent_MTases_sf"/>
</dbReference>
<sequence length="411" mass="46952">MKSNKHQETTFCKICRGIARLFDIVDFNKIVCDIPYPRGLAGIPVYYYRCESCRHLFTIDFDAWSADDFAKQIYNEDYIFVDPEYLEKRPHDSAIYFGPKLNGISDSNLKILDYGSGLGLLAKYLAEEYQIYNVDSFDPYGIPSPSTEGKNMEHLYDFIMAIEVFEHWVEPVVEMAKLNNLLGDNGFIYVSTQLQPTNITRLGCAGWSYASPRNGHINLYSKDSLALLARYFSLRLESVGSEHFMFPKTRNASKTTTAFNRLVSGVLWRNCVIAEDILTHINAIEFNGSWHGNEPADTKGIQWFRWTGSDHSSILIRIAQGTRPLTLIIRVFIEILPEFLEKTTWKLNGELVKPLTSHQDNFIELNFGVMEIDRQPEINLDFVTPQVQSPVSIRGAFDDRNLGLAIGVELR</sequence>
<evidence type="ECO:0000313" key="1">
    <source>
        <dbReference type="EMBL" id="PZN83518.1"/>
    </source>
</evidence>
<dbReference type="Pfam" id="PF13489">
    <property type="entry name" value="Methyltransf_23"/>
    <property type="match status" value="1"/>
</dbReference>
<dbReference type="AlphaFoldDB" id="A0A2W4RVL3"/>
<comment type="caution">
    <text evidence="1">The sequence shown here is derived from an EMBL/GenBank/DDBJ whole genome shotgun (WGS) entry which is preliminary data.</text>
</comment>
<dbReference type="SUPFAM" id="SSF53335">
    <property type="entry name" value="S-adenosyl-L-methionine-dependent methyltransferases"/>
    <property type="match status" value="1"/>
</dbReference>
<dbReference type="Gene3D" id="3.40.50.150">
    <property type="entry name" value="Vaccinia Virus protein VP39"/>
    <property type="match status" value="1"/>
</dbReference>
<evidence type="ECO:0000313" key="2">
    <source>
        <dbReference type="Proteomes" id="UP000249396"/>
    </source>
</evidence>
<reference evidence="1 2" key="1">
    <citation type="journal article" date="2018" name="Aquat. Microb. Ecol.">
        <title>Gammaproteobacterial methanotrophs dominate.</title>
        <authorList>
            <person name="Rissanen A.J."/>
            <person name="Saarenheimo J."/>
            <person name="Tiirola M."/>
            <person name="Peura S."/>
            <person name="Aalto S.L."/>
            <person name="Karvinen A."/>
            <person name="Nykanen H."/>
        </authorList>
    </citation>
    <scope>NUCLEOTIDE SEQUENCE [LARGE SCALE GENOMIC DNA]</scope>
    <source>
        <strain evidence="1">AMbin10</strain>
    </source>
</reference>
<evidence type="ECO:0008006" key="3">
    <source>
        <dbReference type="Google" id="ProtNLM"/>
    </source>
</evidence>
<organism evidence="1 2">
    <name type="scientific">Candidatus Methylumidiphilus alinenensis</name>
    <dbReference type="NCBI Taxonomy" id="2202197"/>
    <lineage>
        <taxon>Bacteria</taxon>
        <taxon>Pseudomonadati</taxon>
        <taxon>Pseudomonadota</taxon>
        <taxon>Gammaproteobacteria</taxon>
        <taxon>Methylococcales</taxon>
        <taxon>Candidatus Methylumidiphilus</taxon>
    </lineage>
</organism>